<evidence type="ECO:0000256" key="7">
    <source>
        <dbReference type="ARBA" id="ARBA00023125"/>
    </source>
</evidence>
<evidence type="ECO:0000256" key="2">
    <source>
        <dbReference type="ARBA" id="ARBA00022705"/>
    </source>
</evidence>
<evidence type="ECO:0000256" key="8">
    <source>
        <dbReference type="HAMAP-Rule" id="MF_00983"/>
    </source>
</evidence>
<dbReference type="Gene3D" id="3.40.50.300">
    <property type="entry name" value="P-loop containing nucleotide triphosphate hydrolases"/>
    <property type="match status" value="1"/>
</dbReference>
<dbReference type="Gene3D" id="3.40.1440.60">
    <property type="entry name" value="PriA, 3(prime) DNA-binding domain"/>
    <property type="match status" value="1"/>
</dbReference>
<comment type="function">
    <text evidence="8">Initiates the restart of stalled replication forks, which reloads the replicative helicase on sites other than the origin of replication. Recognizes and binds to abandoned replication forks and remodels them to uncover a helicase loading site. Promotes assembly of the primosome at these replication forks.</text>
</comment>
<comment type="caution">
    <text evidence="10">The sequence shown here is derived from an EMBL/GenBank/DDBJ whole genome shotgun (WGS) entry which is preliminary data.</text>
</comment>
<feature type="binding site" evidence="8">
    <location>
        <position position="473"/>
    </location>
    <ligand>
        <name>Zn(2+)</name>
        <dbReference type="ChEBI" id="CHEBI:29105"/>
        <label>2</label>
    </ligand>
</feature>
<dbReference type="PANTHER" id="PTHR30580">
    <property type="entry name" value="PRIMOSOMAL PROTEIN N"/>
    <property type="match status" value="1"/>
</dbReference>
<dbReference type="GO" id="GO:0006269">
    <property type="term" value="P:DNA replication, synthesis of primer"/>
    <property type="evidence" value="ECO:0007669"/>
    <property type="project" value="UniProtKB-KW"/>
</dbReference>
<feature type="domain" description="Primosomal protein N' 3' DNA-binding" evidence="9">
    <location>
        <begin position="52"/>
        <end position="151"/>
    </location>
</feature>
<dbReference type="GO" id="GO:0006302">
    <property type="term" value="P:double-strand break repair"/>
    <property type="evidence" value="ECO:0007669"/>
    <property type="project" value="InterPro"/>
</dbReference>
<feature type="binding site" evidence="8">
    <location>
        <position position="459"/>
    </location>
    <ligand>
        <name>Zn(2+)</name>
        <dbReference type="ChEBI" id="CHEBI:29105"/>
        <label>2</label>
    </ligand>
</feature>
<dbReference type="GO" id="GO:0008270">
    <property type="term" value="F:zinc ion binding"/>
    <property type="evidence" value="ECO:0007669"/>
    <property type="project" value="UniProtKB-UniRule"/>
</dbReference>
<evidence type="ECO:0000256" key="1">
    <source>
        <dbReference type="ARBA" id="ARBA00022515"/>
    </source>
</evidence>
<name>A0A508A0J5_9ACTO</name>
<feature type="binding site" evidence="8">
    <location>
        <position position="447"/>
    </location>
    <ligand>
        <name>Zn(2+)</name>
        <dbReference type="ChEBI" id="CHEBI:29105"/>
        <label>1</label>
    </ligand>
</feature>
<keyword evidence="3 8" id="KW-0479">Metal-binding</keyword>
<dbReference type="RefSeq" id="WP_141424565.1">
    <property type="nucleotide sequence ID" value="NZ_JASPFB010000005.1"/>
</dbReference>
<dbReference type="Proteomes" id="UP000319010">
    <property type="component" value="Unassembled WGS sequence"/>
</dbReference>
<feature type="binding site" evidence="8">
    <location>
        <position position="456"/>
    </location>
    <ligand>
        <name>Zn(2+)</name>
        <dbReference type="ChEBI" id="CHEBI:29105"/>
        <label>2</label>
    </ligand>
</feature>
<dbReference type="GO" id="GO:0005524">
    <property type="term" value="F:ATP binding"/>
    <property type="evidence" value="ECO:0007669"/>
    <property type="project" value="UniProtKB-UniRule"/>
</dbReference>
<dbReference type="InterPro" id="IPR027417">
    <property type="entry name" value="P-loop_NTPase"/>
</dbReference>
<dbReference type="InterPro" id="IPR041222">
    <property type="entry name" value="PriA_3primeBD"/>
</dbReference>
<dbReference type="Pfam" id="PF17764">
    <property type="entry name" value="PriA_3primeBD"/>
    <property type="match status" value="1"/>
</dbReference>
<comment type="subunit">
    <text evidence="8">Component of the replication restart primosome.</text>
</comment>
<dbReference type="SUPFAM" id="SSF52540">
    <property type="entry name" value="P-loop containing nucleoside triphosphate hydrolases"/>
    <property type="match status" value="1"/>
</dbReference>
<evidence type="ECO:0000259" key="9">
    <source>
        <dbReference type="Pfam" id="PF17764"/>
    </source>
</evidence>
<sequence>MATEHDDDALTLGESAGLVRRSGVSRQGELLDLPEPGERTVTVAGVADPVARVVLDSPVPHLDHTFDYAVPAAMAQHALPGTRVVVRFGEQEMRGWIWQRGATTTHIGRLSPLRRVVSDLQVLPEASRRLIEAVATRSAGTRSDVVRLALPARHASTEVDERDKVTRDFPSWERPKDVCGWGHYDGGADFLEQLADGVAPRAAWCALPASDDHQGAPSSADGGGGGDQLDPAIEPWQVCLAHAVRACLAGSRGAVIVMATTEQAEALAARLHQELGEEPVVVLSSEHGPARRYRAFLSLLLGRARVVVGTRSAAFAPVCRLGLAVIWDDGDNRLSEPRAPYTHARTVLALRSSLEGAGLLIGGFSRSVEAQSLVNQGWCRDLIAPRRVVRRVVPRAEVPGPAELDRDGASGAARIPSLAHRALRRALQNGPVLIQVPRSGYAPLVACARCRTAAHCPSCGGPMAMDHQGHTTCRWCARTVGRWTCPECDGQALRMVTVGSARTGEELGRAFPGFPVVVSGARETHGVMDEVDDSPRLVVATPGAEPVAEGGYRAVLLLDGGALSSRPELGAAGEALRQWTNAAVLAAPSARVILLGRPDPVAAQALVRWDHAGFASRDLMERAELHLPPAWRVARLDGPQRGVETLLAQAEADGFETLGPVAPPPVNGQVAAGAARALVRAPLARGKALARTFALRLRDRSARREEQVRVEMDPTRLW</sequence>
<dbReference type="HAMAP" id="MF_00983">
    <property type="entry name" value="PriA"/>
    <property type="match status" value="1"/>
</dbReference>
<comment type="caution">
    <text evidence="8">As this protein does not have any detectable helicase domains, it probably does not have helicase activity.</text>
</comment>
<keyword evidence="5 8" id="KW-0862">Zinc</keyword>
<proteinExistence type="inferred from homology"/>
<reference evidence="10 11" key="1">
    <citation type="submission" date="2019-06" db="EMBL/GenBank/DDBJ databases">
        <title>Draft genome sequence of Actinomyces johnsonii CCUG 34287T.</title>
        <authorList>
            <person name="Salva-Serra F."/>
            <person name="Cardew S."/>
            <person name="Moore E."/>
        </authorList>
    </citation>
    <scope>NUCLEOTIDE SEQUENCE [LARGE SCALE GENOMIC DNA]</scope>
    <source>
        <strain evidence="10 11">CCUG 34287</strain>
    </source>
</reference>
<dbReference type="GO" id="GO:0043138">
    <property type="term" value="F:3'-5' DNA helicase activity"/>
    <property type="evidence" value="ECO:0007669"/>
    <property type="project" value="TreeGrafter"/>
</dbReference>
<dbReference type="PANTHER" id="PTHR30580:SF0">
    <property type="entry name" value="PRIMOSOMAL PROTEIN N"/>
    <property type="match status" value="1"/>
</dbReference>
<dbReference type="InterPro" id="IPR042115">
    <property type="entry name" value="PriA_3primeBD_sf"/>
</dbReference>
<gene>
    <name evidence="8" type="primary">priA</name>
    <name evidence="10" type="ORF">FK256_09340</name>
</gene>
<accession>A0A508A0J5</accession>
<keyword evidence="1 8" id="KW-0639">Primosome</keyword>
<dbReference type="InterPro" id="IPR005259">
    <property type="entry name" value="PriA"/>
</dbReference>
<feature type="binding site" evidence="8">
    <location>
        <position position="488"/>
    </location>
    <ligand>
        <name>Zn(2+)</name>
        <dbReference type="ChEBI" id="CHEBI:29105"/>
        <label>1</label>
    </ligand>
</feature>
<feature type="binding site" evidence="8">
    <location>
        <position position="485"/>
    </location>
    <ligand>
        <name>Zn(2+)</name>
        <dbReference type="ChEBI" id="CHEBI:29105"/>
        <label>1</label>
    </ligand>
</feature>
<evidence type="ECO:0000256" key="5">
    <source>
        <dbReference type="ARBA" id="ARBA00022833"/>
    </source>
</evidence>
<comment type="similarity">
    <text evidence="8">Belongs to the helicase family. PriA subfamily.</text>
</comment>
<feature type="binding site" evidence="8">
    <location>
        <position position="450"/>
    </location>
    <ligand>
        <name>Zn(2+)</name>
        <dbReference type="ChEBI" id="CHEBI:29105"/>
        <label>1</label>
    </ligand>
</feature>
<feature type="binding site" evidence="8">
    <location>
        <position position="476"/>
    </location>
    <ligand>
        <name>Zn(2+)</name>
        <dbReference type="ChEBI" id="CHEBI:29105"/>
        <label>2</label>
    </ligand>
</feature>
<keyword evidence="6 8" id="KW-0067">ATP-binding</keyword>
<dbReference type="GO" id="GO:0006310">
    <property type="term" value="P:DNA recombination"/>
    <property type="evidence" value="ECO:0007669"/>
    <property type="project" value="InterPro"/>
</dbReference>
<protein>
    <recommendedName>
        <fullName evidence="8">Probable replication restart protein PriA</fullName>
    </recommendedName>
    <alternativeName>
        <fullName evidence="8">Putative ATP-dependent DNA helicase PriA</fullName>
    </alternativeName>
</protein>
<keyword evidence="4 8" id="KW-0547">Nucleotide-binding</keyword>
<keyword evidence="7 8" id="KW-0238">DNA-binding</keyword>
<evidence type="ECO:0000256" key="3">
    <source>
        <dbReference type="ARBA" id="ARBA00022723"/>
    </source>
</evidence>
<dbReference type="GO" id="GO:1990077">
    <property type="term" value="C:primosome complex"/>
    <property type="evidence" value="ECO:0007669"/>
    <property type="project" value="UniProtKB-UniRule"/>
</dbReference>
<evidence type="ECO:0000313" key="11">
    <source>
        <dbReference type="Proteomes" id="UP000319010"/>
    </source>
</evidence>
<dbReference type="GO" id="GO:0006270">
    <property type="term" value="P:DNA replication initiation"/>
    <property type="evidence" value="ECO:0007669"/>
    <property type="project" value="TreeGrafter"/>
</dbReference>
<dbReference type="AlphaFoldDB" id="A0A508A0J5"/>
<dbReference type="GO" id="GO:0003677">
    <property type="term" value="F:DNA binding"/>
    <property type="evidence" value="ECO:0007669"/>
    <property type="project" value="UniProtKB-UniRule"/>
</dbReference>
<organism evidence="10 11">
    <name type="scientific">Actinomyces johnsonii</name>
    <dbReference type="NCBI Taxonomy" id="544581"/>
    <lineage>
        <taxon>Bacteria</taxon>
        <taxon>Bacillati</taxon>
        <taxon>Actinomycetota</taxon>
        <taxon>Actinomycetes</taxon>
        <taxon>Actinomycetales</taxon>
        <taxon>Actinomycetaceae</taxon>
        <taxon>Actinomyces</taxon>
    </lineage>
</organism>
<evidence type="ECO:0000256" key="4">
    <source>
        <dbReference type="ARBA" id="ARBA00022741"/>
    </source>
</evidence>
<evidence type="ECO:0000256" key="6">
    <source>
        <dbReference type="ARBA" id="ARBA00022840"/>
    </source>
</evidence>
<evidence type="ECO:0000313" key="10">
    <source>
        <dbReference type="EMBL" id="TQD42817.1"/>
    </source>
</evidence>
<comment type="cofactor">
    <cofactor evidence="8">
        <name>Zn(2+)</name>
        <dbReference type="ChEBI" id="CHEBI:29105"/>
    </cofactor>
    <text evidence="8">Binds 2 zinc ions per subunit.</text>
</comment>
<dbReference type="EMBL" id="VICB01000013">
    <property type="protein sequence ID" value="TQD42817.1"/>
    <property type="molecule type" value="Genomic_DNA"/>
</dbReference>
<keyword evidence="2 8" id="KW-0235">DNA replication</keyword>